<dbReference type="PANTHER" id="PTHR41913">
    <property type="entry name" value="DUF1684 DOMAIN-CONTAINING PROTEIN"/>
    <property type="match status" value="1"/>
</dbReference>
<dbReference type="KEGG" id="pbo:PACID_09640"/>
<evidence type="ECO:0008006" key="3">
    <source>
        <dbReference type="Google" id="ProtNLM"/>
    </source>
</evidence>
<dbReference type="EMBL" id="CP003493">
    <property type="protein sequence ID" value="AFV88799.1"/>
    <property type="molecule type" value="Genomic_DNA"/>
</dbReference>
<dbReference type="PANTHER" id="PTHR41913:SF1">
    <property type="entry name" value="DUF1684 DOMAIN-CONTAINING PROTEIN"/>
    <property type="match status" value="1"/>
</dbReference>
<sequence length="285" mass="30354">MGEIVTQEETDMSQTAQDTRFAADWQSWHDAHEKTRTDPLGILAAVGLYFLDDDPLTVPGVPGSWQLVDGQPQVTLAEGETLDDSGRTLTGTVALGERIARGGVLLGYTDGDAHGAAEVAWRGSQVMLRPRRDDGAYLAHFPGTPAYPADPAWAVPAHFEAYEQARDATVGAVIDGLEHHYTAPGVLTFTIDGAQYRLTAFTGGRDGSLMVLMRDATSGVTTYGASRTLGVPAPDGDGNTVIDFNRASNLPCAYTNYATCPLPPAENRLPIAVEAGEKLPLARVE</sequence>
<gene>
    <name evidence="1" type="ordered locus">PACID_09640</name>
</gene>
<dbReference type="Pfam" id="PF07920">
    <property type="entry name" value="DUF1684"/>
    <property type="match status" value="1"/>
</dbReference>
<dbReference type="PATRIC" id="fig|1171373.8.peg.973"/>
<evidence type="ECO:0000313" key="2">
    <source>
        <dbReference type="Proteomes" id="UP000000214"/>
    </source>
</evidence>
<accession>K7RLM2</accession>
<protein>
    <recommendedName>
        <fullName evidence="3">DUF1684 domain-containing protein</fullName>
    </recommendedName>
</protein>
<dbReference type="eggNOG" id="COG3358">
    <property type="taxonomic scope" value="Bacteria"/>
</dbReference>
<dbReference type="STRING" id="1171373.PACID_09640"/>
<dbReference type="Proteomes" id="UP000000214">
    <property type="component" value="Chromosome"/>
</dbReference>
<proteinExistence type="predicted"/>
<dbReference type="HOGENOM" id="CLU_093051_0_0_11"/>
<reference evidence="1 2" key="1">
    <citation type="journal article" date="2012" name="BMC Genomics">
        <title>The genome sequence of Propionibacterium acidipropionici provides insights into its biotechnological and industrial potential.</title>
        <authorList>
            <person name="Parizzi L.P."/>
            <person name="Grassi M.C."/>
            <person name="Llerena L.A."/>
            <person name="Carazzolle M.F."/>
            <person name="Queiroz V.L."/>
            <person name="Lunardi I."/>
            <person name="Zeidler A.F."/>
            <person name="Teixeira P.J."/>
            <person name="Mieczkowski P."/>
            <person name="Rincones J."/>
            <person name="Pereira G.A."/>
        </authorList>
    </citation>
    <scope>NUCLEOTIDE SEQUENCE [LARGE SCALE GENOMIC DNA]</scope>
    <source>
        <strain evidence="2">ATCC 4875 / DSM 20272 / JCM 6432 / NBRC 12425 / NCIMB 8070</strain>
    </source>
</reference>
<evidence type="ECO:0000313" key="1">
    <source>
        <dbReference type="EMBL" id="AFV88799.1"/>
    </source>
</evidence>
<dbReference type="InterPro" id="IPR012467">
    <property type="entry name" value="DUF1684"/>
</dbReference>
<organism evidence="1 2">
    <name type="scientific">Acidipropionibacterium acidipropionici (strain ATCC 4875 / DSM 20272 / JCM 6432 / NBRC 12425 / NCIMB 8070 / 4)</name>
    <name type="common">Propionibacterium acidipropionici</name>
    <dbReference type="NCBI Taxonomy" id="1171373"/>
    <lineage>
        <taxon>Bacteria</taxon>
        <taxon>Bacillati</taxon>
        <taxon>Actinomycetota</taxon>
        <taxon>Actinomycetes</taxon>
        <taxon>Propionibacteriales</taxon>
        <taxon>Propionibacteriaceae</taxon>
        <taxon>Acidipropionibacterium</taxon>
    </lineage>
</organism>
<name>K7RLM2_ACIA4</name>
<dbReference type="AlphaFoldDB" id="K7RLM2"/>